<organism evidence="1 2">
    <name type="scientific">Melastoma candidum</name>
    <dbReference type="NCBI Taxonomy" id="119954"/>
    <lineage>
        <taxon>Eukaryota</taxon>
        <taxon>Viridiplantae</taxon>
        <taxon>Streptophyta</taxon>
        <taxon>Embryophyta</taxon>
        <taxon>Tracheophyta</taxon>
        <taxon>Spermatophyta</taxon>
        <taxon>Magnoliopsida</taxon>
        <taxon>eudicotyledons</taxon>
        <taxon>Gunneridae</taxon>
        <taxon>Pentapetalae</taxon>
        <taxon>rosids</taxon>
        <taxon>malvids</taxon>
        <taxon>Myrtales</taxon>
        <taxon>Melastomataceae</taxon>
        <taxon>Melastomatoideae</taxon>
        <taxon>Melastomateae</taxon>
        <taxon>Melastoma</taxon>
    </lineage>
</organism>
<reference evidence="2" key="1">
    <citation type="journal article" date="2023" name="Front. Plant Sci.">
        <title>Chromosomal-level genome assembly of Melastoma candidum provides insights into trichome evolution.</title>
        <authorList>
            <person name="Zhong Y."/>
            <person name="Wu W."/>
            <person name="Sun C."/>
            <person name="Zou P."/>
            <person name="Liu Y."/>
            <person name="Dai S."/>
            <person name="Zhou R."/>
        </authorList>
    </citation>
    <scope>NUCLEOTIDE SEQUENCE [LARGE SCALE GENOMIC DNA]</scope>
</reference>
<evidence type="ECO:0000313" key="1">
    <source>
        <dbReference type="EMBL" id="KAI4364695.1"/>
    </source>
</evidence>
<sequence length="73" mass="7784">MLSHLSSFAGSLVSEVNQENHGVVLRCQSELDLPGIYELSWIVGSTGSHISTGMFPLAFKFGVLASLDWGGSD</sequence>
<dbReference type="EMBL" id="CM042885">
    <property type="protein sequence ID" value="KAI4364695.1"/>
    <property type="molecule type" value="Genomic_DNA"/>
</dbReference>
<proteinExistence type="predicted"/>
<protein>
    <submittedName>
        <fullName evidence="1">Uncharacterized protein</fullName>
    </submittedName>
</protein>
<keyword evidence="2" id="KW-1185">Reference proteome</keyword>
<comment type="caution">
    <text evidence="1">The sequence shown here is derived from an EMBL/GenBank/DDBJ whole genome shotgun (WGS) entry which is preliminary data.</text>
</comment>
<name>A0ACB9QE92_9MYRT</name>
<evidence type="ECO:0000313" key="2">
    <source>
        <dbReference type="Proteomes" id="UP001057402"/>
    </source>
</evidence>
<dbReference type="Proteomes" id="UP001057402">
    <property type="component" value="Chromosome 6"/>
</dbReference>
<gene>
    <name evidence="1" type="ORF">MLD38_020751</name>
</gene>
<accession>A0ACB9QE92</accession>